<proteinExistence type="predicted"/>
<dbReference type="KEGG" id="fho:H9Q81_07375"/>
<protein>
    <submittedName>
        <fullName evidence="2">LicD family protein</fullName>
    </submittedName>
</protein>
<dbReference type="Pfam" id="PF04991">
    <property type="entry name" value="LicD"/>
    <property type="match status" value="1"/>
</dbReference>
<organism evidence="2 3">
    <name type="scientific">Fusobacterium hominis</name>
    <dbReference type="NCBI Taxonomy" id="2764326"/>
    <lineage>
        <taxon>Bacteria</taxon>
        <taxon>Fusobacteriati</taxon>
        <taxon>Fusobacteriota</taxon>
        <taxon>Fusobacteriia</taxon>
        <taxon>Fusobacteriales</taxon>
        <taxon>Fusobacteriaceae</taxon>
        <taxon>Fusobacterium</taxon>
    </lineage>
</organism>
<dbReference type="AlphaFoldDB" id="A0A7G9GVE4"/>
<reference evidence="2 3" key="1">
    <citation type="submission" date="2020-08" db="EMBL/GenBank/DDBJ databases">
        <authorList>
            <person name="Liu C."/>
            <person name="Sun Q."/>
        </authorList>
    </citation>
    <scope>NUCLEOTIDE SEQUENCE [LARGE SCALE GENOMIC DNA]</scope>
    <source>
        <strain evidence="2 3">NSJ-57</strain>
    </source>
</reference>
<evidence type="ECO:0000313" key="2">
    <source>
        <dbReference type="EMBL" id="QNM14776.1"/>
    </source>
</evidence>
<dbReference type="InterPro" id="IPR052942">
    <property type="entry name" value="LPS_cholinephosphotransferase"/>
</dbReference>
<dbReference type="PANTHER" id="PTHR43404">
    <property type="entry name" value="LIPOPOLYSACCHARIDE CHOLINEPHOSPHOTRANSFERASE LICD"/>
    <property type="match status" value="1"/>
</dbReference>
<dbReference type="GO" id="GO:0009100">
    <property type="term" value="P:glycoprotein metabolic process"/>
    <property type="evidence" value="ECO:0007669"/>
    <property type="project" value="UniProtKB-ARBA"/>
</dbReference>
<accession>A0A7G9GVE4</accession>
<dbReference type="InterPro" id="IPR007074">
    <property type="entry name" value="LicD/FKTN/FKRP_NTP_transf"/>
</dbReference>
<dbReference type="RefSeq" id="WP_187422724.1">
    <property type="nucleotide sequence ID" value="NZ_CP060637.1"/>
</dbReference>
<sequence>MNEINSDILRKSQLKMLEILIEVDKICKKNNINYWLDSGTLLGAVRHRGFIPWDDDIDICMLEEDYNHFLEVVGKDLDSNKYFLSNKSTDKNVLFKYSKIRDRNSTFLENEETKNELYHQGVFIDIFCMSYIKNYNSLTEKIYTILLKIKDLIPERGKNRWCKKLMKRIGICKLANYMYEKYFYSRVNEGIIGYKYSFVNTHQIEVIFPLETIIFEKYKFLCPNNSHLYLSKLYGDYMQLPQEKDRIWHAKYISLNEKCYFEKVIKK</sequence>
<evidence type="ECO:0000313" key="3">
    <source>
        <dbReference type="Proteomes" id="UP000515913"/>
    </source>
</evidence>
<name>A0A7G9GVE4_9FUSO</name>
<feature type="domain" description="LicD/FKTN/FKRP nucleotidyltransferase" evidence="1">
    <location>
        <begin position="27"/>
        <end position="235"/>
    </location>
</feature>
<dbReference type="PANTHER" id="PTHR43404:SF2">
    <property type="entry name" value="LIPOPOLYSACCHARIDE CHOLINEPHOSPHOTRANSFERASE LICD"/>
    <property type="match status" value="1"/>
</dbReference>
<dbReference type="Proteomes" id="UP000515913">
    <property type="component" value="Chromosome"/>
</dbReference>
<evidence type="ECO:0000259" key="1">
    <source>
        <dbReference type="Pfam" id="PF04991"/>
    </source>
</evidence>
<dbReference type="EMBL" id="CP060637">
    <property type="protein sequence ID" value="QNM14776.1"/>
    <property type="molecule type" value="Genomic_DNA"/>
</dbReference>
<gene>
    <name evidence="2" type="ORF">H9Q81_07375</name>
</gene>
<keyword evidence="3" id="KW-1185">Reference proteome</keyword>